<dbReference type="CDD" id="cd06261">
    <property type="entry name" value="TM_PBP2"/>
    <property type="match status" value="1"/>
</dbReference>
<comment type="similarity">
    <text evidence="7">Belongs to the binding-protein-dependent transport system permease family.</text>
</comment>
<proteinExistence type="inferred from homology"/>
<organism evidence="9 10">
    <name type="scientific">candidate division CSSED10-310 bacterium</name>
    <dbReference type="NCBI Taxonomy" id="2855610"/>
    <lineage>
        <taxon>Bacteria</taxon>
        <taxon>Bacteria division CSSED10-310</taxon>
    </lineage>
</organism>
<dbReference type="InterPro" id="IPR000515">
    <property type="entry name" value="MetI-like"/>
</dbReference>
<gene>
    <name evidence="9" type="ORF">ACFL27_00545</name>
</gene>
<feature type="transmembrane region" description="Helical" evidence="7">
    <location>
        <begin position="9"/>
        <end position="30"/>
    </location>
</feature>
<protein>
    <submittedName>
        <fullName evidence="9">ABC transporter permease subunit</fullName>
    </submittedName>
</protein>
<dbReference type="PANTHER" id="PTHR30465:SF66">
    <property type="entry name" value="INNER MEMBRANE ABC TRANSPORTER PERMEASE PROTEIN YEJB"/>
    <property type="match status" value="1"/>
</dbReference>
<evidence type="ECO:0000256" key="4">
    <source>
        <dbReference type="ARBA" id="ARBA00022692"/>
    </source>
</evidence>
<comment type="subcellular location">
    <subcellularLocation>
        <location evidence="1 7">Cell membrane</location>
        <topology evidence="1 7">Multi-pass membrane protein</topology>
    </subcellularLocation>
</comment>
<reference evidence="9 10" key="1">
    <citation type="submission" date="2024-09" db="EMBL/GenBank/DDBJ databases">
        <title>Laminarin stimulates single cell rates of sulfate reduction while oxygen inhibits transcriptomic activity in coastal marine sediment.</title>
        <authorList>
            <person name="Lindsay M."/>
            <person name="Orcutt B."/>
            <person name="Emerson D."/>
            <person name="Stepanauskas R."/>
            <person name="D'Angelo T."/>
        </authorList>
    </citation>
    <scope>NUCLEOTIDE SEQUENCE [LARGE SCALE GENOMIC DNA]</scope>
    <source>
        <strain evidence="9">SAG AM-311-K15</strain>
    </source>
</reference>
<name>A0ABV6YRF7_UNCC1</name>
<evidence type="ECO:0000256" key="1">
    <source>
        <dbReference type="ARBA" id="ARBA00004651"/>
    </source>
</evidence>
<dbReference type="Proteomes" id="UP001594351">
    <property type="component" value="Unassembled WGS sequence"/>
</dbReference>
<comment type="caution">
    <text evidence="9">The sequence shown here is derived from an EMBL/GenBank/DDBJ whole genome shotgun (WGS) entry which is preliminary data.</text>
</comment>
<keyword evidence="6 7" id="KW-0472">Membrane</keyword>
<accession>A0ABV6YRF7</accession>
<evidence type="ECO:0000259" key="8">
    <source>
        <dbReference type="PROSITE" id="PS50928"/>
    </source>
</evidence>
<keyword evidence="3" id="KW-1003">Cell membrane</keyword>
<evidence type="ECO:0000256" key="3">
    <source>
        <dbReference type="ARBA" id="ARBA00022475"/>
    </source>
</evidence>
<feature type="transmembrane region" description="Helical" evidence="7">
    <location>
        <begin position="387"/>
        <end position="413"/>
    </location>
</feature>
<feature type="domain" description="ABC transmembrane type-1" evidence="8">
    <location>
        <begin position="192"/>
        <end position="406"/>
    </location>
</feature>
<evidence type="ECO:0000256" key="7">
    <source>
        <dbReference type="RuleBase" id="RU363032"/>
    </source>
</evidence>
<dbReference type="EMBL" id="JBHPBY010000003">
    <property type="protein sequence ID" value="MFC1848671.1"/>
    <property type="molecule type" value="Genomic_DNA"/>
</dbReference>
<keyword evidence="5 7" id="KW-1133">Transmembrane helix</keyword>
<evidence type="ECO:0000256" key="6">
    <source>
        <dbReference type="ARBA" id="ARBA00023136"/>
    </source>
</evidence>
<dbReference type="PROSITE" id="PS50928">
    <property type="entry name" value="ABC_TM1"/>
    <property type="match status" value="1"/>
</dbReference>
<dbReference type="Gene3D" id="1.10.3720.10">
    <property type="entry name" value="MetI-like"/>
    <property type="match status" value="1"/>
</dbReference>
<evidence type="ECO:0000313" key="10">
    <source>
        <dbReference type="Proteomes" id="UP001594351"/>
    </source>
</evidence>
<keyword evidence="2 7" id="KW-0813">Transport</keyword>
<dbReference type="SUPFAM" id="SSF161098">
    <property type="entry name" value="MetI-like"/>
    <property type="match status" value="1"/>
</dbReference>
<feature type="transmembrane region" description="Helical" evidence="7">
    <location>
        <begin position="194"/>
        <end position="215"/>
    </location>
</feature>
<evidence type="ECO:0000313" key="9">
    <source>
        <dbReference type="EMBL" id="MFC1848671.1"/>
    </source>
</evidence>
<evidence type="ECO:0000256" key="2">
    <source>
        <dbReference type="ARBA" id="ARBA00022448"/>
    </source>
</evidence>
<sequence>MGTYFIRRILLMIPTFFGATILVFFILQLAPGGPLEQTIRQIQMGGAAFGETAGAATDAGGGGVITKEAMEELRRFYGFDKPMHLRYLTWLGIWPREIENRTLEFKNGATEVSKYVGSDTTVVVRREGDDYAVFSEDGTPNNIWKVHSLESDKKNELRATLYRNEFSGILTGNLGISYTYMQAVTEVMKPRFKVSIFFGVIGLILGYTVCVPLGIAKALRHGSPFDFFSSVLVFIGYSIPGWALGAVLLILLGGGSFWDIFPLGGFRSDDWEYLPLWEKIADQAYHAVLPIIAWTIQSFATLTVLMKNSLLENLSQDYVRTAFAKGLSEKRVVWLHTLRNSVIPIASIFGHVIGILIAGSYLIEVTFNIDGFGKMSFQAILDRDYPIVMGFLVITVLLRLVGNILSDICLALVDPRIRFK</sequence>
<dbReference type="InterPro" id="IPR035906">
    <property type="entry name" value="MetI-like_sf"/>
</dbReference>
<dbReference type="PANTHER" id="PTHR30465">
    <property type="entry name" value="INNER MEMBRANE ABC TRANSPORTER"/>
    <property type="match status" value="1"/>
</dbReference>
<evidence type="ECO:0000256" key="5">
    <source>
        <dbReference type="ARBA" id="ARBA00022989"/>
    </source>
</evidence>
<keyword evidence="4 7" id="KW-0812">Transmembrane</keyword>
<keyword evidence="10" id="KW-1185">Reference proteome</keyword>
<feature type="transmembrane region" description="Helical" evidence="7">
    <location>
        <begin position="341"/>
        <end position="367"/>
    </location>
</feature>
<dbReference type="Pfam" id="PF00528">
    <property type="entry name" value="BPD_transp_1"/>
    <property type="match status" value="1"/>
</dbReference>
<feature type="transmembrane region" description="Helical" evidence="7">
    <location>
        <begin position="227"/>
        <end position="252"/>
    </location>
</feature>